<feature type="binding site" evidence="6">
    <location>
        <begin position="10"/>
        <end position="11"/>
    </location>
    <ligand>
        <name>NAD(+)</name>
        <dbReference type="ChEBI" id="CHEBI:57540"/>
    </ligand>
</feature>
<reference evidence="12" key="1">
    <citation type="submission" date="2016-10" db="EMBL/GenBank/DDBJ databases">
        <authorList>
            <person name="Varghese N."/>
            <person name="Submissions S."/>
        </authorList>
    </citation>
    <scope>NUCLEOTIDE SEQUENCE [LARGE SCALE GENOMIC DNA]</scope>
    <source>
        <strain evidence="12">Gh-48</strain>
    </source>
</reference>
<evidence type="ECO:0000256" key="2">
    <source>
        <dbReference type="ARBA" id="ARBA00011881"/>
    </source>
</evidence>
<keyword evidence="6" id="KW-0520">NAD</keyword>
<comment type="subunit">
    <text evidence="2">Homotetramer.</text>
</comment>
<evidence type="ECO:0000256" key="7">
    <source>
        <dbReference type="PIRSR" id="PIRSR000149-4"/>
    </source>
</evidence>
<dbReference type="InterPro" id="IPR006424">
    <property type="entry name" value="Glyceraldehyde-3-P_DH_1"/>
</dbReference>
<dbReference type="OrthoDB" id="9803304at2"/>
<keyword evidence="6" id="KW-0547">Nucleotide-binding</keyword>
<dbReference type="Pfam" id="PF02800">
    <property type="entry name" value="Gp_dh_C"/>
    <property type="match status" value="1"/>
</dbReference>
<feature type="binding site" evidence="5">
    <location>
        <position position="229"/>
    </location>
    <ligand>
        <name>D-glyceraldehyde 3-phosphate</name>
        <dbReference type="ChEBI" id="CHEBI:59776"/>
    </ligand>
</feature>
<proteinExistence type="inferred from homology"/>
<dbReference type="EC" id="1.2.1.-" evidence="9"/>
<dbReference type="PRINTS" id="PR00078">
    <property type="entry name" value="G3PDHDRGNASE"/>
</dbReference>
<accession>A0A1H8BPS1</accession>
<dbReference type="GO" id="GO:0050661">
    <property type="term" value="F:NADP binding"/>
    <property type="evidence" value="ECO:0007669"/>
    <property type="project" value="InterPro"/>
</dbReference>
<dbReference type="Gene3D" id="3.30.360.10">
    <property type="entry name" value="Dihydrodipicolinate Reductase, domain 2"/>
    <property type="match status" value="1"/>
</dbReference>
<dbReference type="CDD" id="cd05214">
    <property type="entry name" value="GAPDH_I_N"/>
    <property type="match status" value="1"/>
</dbReference>
<evidence type="ECO:0000313" key="12">
    <source>
        <dbReference type="Proteomes" id="UP000198942"/>
    </source>
</evidence>
<feature type="domain" description="Glyceraldehyde 3-phosphate dehydrogenase NAD(P) binding" evidence="10">
    <location>
        <begin position="1"/>
        <end position="148"/>
    </location>
</feature>
<dbReference type="EMBL" id="FOCL01000001">
    <property type="protein sequence ID" value="SEM84038.1"/>
    <property type="molecule type" value="Genomic_DNA"/>
</dbReference>
<evidence type="ECO:0000256" key="3">
    <source>
        <dbReference type="ARBA" id="ARBA00023002"/>
    </source>
</evidence>
<evidence type="ECO:0000256" key="6">
    <source>
        <dbReference type="PIRSR" id="PIRSR000149-3"/>
    </source>
</evidence>
<comment type="similarity">
    <text evidence="1 8">Belongs to the glyceraldehyde-3-phosphate dehydrogenase family.</text>
</comment>
<dbReference type="InterPro" id="IPR020830">
    <property type="entry name" value="GlycerAld_3-P_DH_AS"/>
</dbReference>
<dbReference type="PANTHER" id="PTHR43148">
    <property type="entry name" value="GLYCERALDEHYDE-3-PHOSPHATE DEHYDROGENASE 2"/>
    <property type="match status" value="1"/>
</dbReference>
<dbReference type="PROSITE" id="PS00071">
    <property type="entry name" value="GAPDH"/>
    <property type="match status" value="1"/>
</dbReference>
<feature type="binding site" evidence="5">
    <location>
        <position position="178"/>
    </location>
    <ligand>
        <name>D-glyceraldehyde 3-phosphate</name>
        <dbReference type="ChEBI" id="CHEBI:59776"/>
    </ligand>
</feature>
<name>A0A1H8BPS1_9SPHI</name>
<evidence type="ECO:0000313" key="11">
    <source>
        <dbReference type="EMBL" id="SEM84038.1"/>
    </source>
</evidence>
<dbReference type="SUPFAM" id="SSF55347">
    <property type="entry name" value="Glyceraldehyde-3-phosphate dehydrogenase-like, C-terminal domain"/>
    <property type="match status" value="1"/>
</dbReference>
<evidence type="ECO:0000259" key="10">
    <source>
        <dbReference type="SMART" id="SM00846"/>
    </source>
</evidence>
<feature type="binding site" evidence="6">
    <location>
        <position position="118"/>
    </location>
    <ligand>
        <name>NAD(+)</name>
        <dbReference type="ChEBI" id="CHEBI:57540"/>
    </ligand>
</feature>
<dbReference type="CDD" id="cd18126">
    <property type="entry name" value="GAPDH_I_C"/>
    <property type="match status" value="1"/>
</dbReference>
<sequence length="325" mass="35156">MKIAINGFGRIGRMTLRALQDKTNIEVVAINDLTDIGTLVHLLKYDTAHSRFPGEVSADGDYIIVGTKRIKLLSEKDPEKLPWSELEIDAVIESTGRFTDKKSAESHLKAGAKKVLITAPATGGVKTIVHGVNNDLIGGDRIYSTASCTTGSIAPVLHILDKEYGIESGYMVTVHAFTADQNLQDAPHRDLRRARAAAYNIIPTTTGAAKAIGDVLPNLKGKLDGYSYRVPVIDGSIVDLSINLQKEVTAAEINAVLKRYAESSLKGIMQYTEEPFVSSDILGNPHSSIVDGTMTKAIGKLIKVVAWYDNEVGISNRISELIAEL</sequence>
<dbReference type="PIRSF" id="PIRSF000149">
    <property type="entry name" value="GAP_DH"/>
    <property type="match status" value="1"/>
</dbReference>
<evidence type="ECO:0000256" key="1">
    <source>
        <dbReference type="ARBA" id="ARBA00007406"/>
    </source>
</evidence>
<dbReference type="Pfam" id="PF00044">
    <property type="entry name" value="Gp_dh_N"/>
    <property type="match status" value="1"/>
</dbReference>
<gene>
    <name evidence="11" type="ORF">SAMN05192574_101974</name>
</gene>
<dbReference type="NCBIfam" id="TIGR01534">
    <property type="entry name" value="GAPDH-I"/>
    <property type="match status" value="1"/>
</dbReference>
<dbReference type="RefSeq" id="WP_091208323.1">
    <property type="nucleotide sequence ID" value="NZ_FOCL01000001.1"/>
</dbReference>
<protein>
    <recommendedName>
        <fullName evidence="9">Glyceraldehyde-3-phosphate dehydrogenase</fullName>
        <ecNumber evidence="9">1.2.1.-</ecNumber>
    </recommendedName>
</protein>
<keyword evidence="12" id="KW-1185">Reference proteome</keyword>
<organism evidence="11 12">
    <name type="scientific">Mucilaginibacter gossypiicola</name>
    <dbReference type="NCBI Taxonomy" id="551995"/>
    <lineage>
        <taxon>Bacteria</taxon>
        <taxon>Pseudomonadati</taxon>
        <taxon>Bacteroidota</taxon>
        <taxon>Sphingobacteriia</taxon>
        <taxon>Sphingobacteriales</taxon>
        <taxon>Sphingobacteriaceae</taxon>
        <taxon>Mucilaginibacter</taxon>
    </lineage>
</organism>
<dbReference type="GO" id="GO:0016620">
    <property type="term" value="F:oxidoreductase activity, acting on the aldehyde or oxo group of donors, NAD or NADP as acceptor"/>
    <property type="evidence" value="ECO:0007669"/>
    <property type="project" value="InterPro"/>
</dbReference>
<dbReference type="InterPro" id="IPR020829">
    <property type="entry name" value="GlycerAld_3-P_DH_cat"/>
</dbReference>
<dbReference type="InterPro" id="IPR036291">
    <property type="entry name" value="NAD(P)-bd_dom_sf"/>
</dbReference>
<dbReference type="InterPro" id="IPR020831">
    <property type="entry name" value="GlycerAld/Erythrose_P_DH"/>
</dbReference>
<evidence type="ECO:0000256" key="4">
    <source>
        <dbReference type="PIRSR" id="PIRSR000149-1"/>
    </source>
</evidence>
<dbReference type="SUPFAM" id="SSF51735">
    <property type="entry name" value="NAD(P)-binding Rossmann-fold domains"/>
    <property type="match status" value="1"/>
</dbReference>
<keyword evidence="3 9" id="KW-0560">Oxidoreductase</keyword>
<dbReference type="AlphaFoldDB" id="A0A1H8BPS1"/>
<feature type="binding site" evidence="5">
    <location>
        <begin position="147"/>
        <end position="149"/>
    </location>
    <ligand>
        <name>D-glyceraldehyde 3-phosphate</name>
        <dbReference type="ChEBI" id="CHEBI:59776"/>
    </ligand>
</feature>
<dbReference type="Proteomes" id="UP000198942">
    <property type="component" value="Unassembled WGS sequence"/>
</dbReference>
<feature type="site" description="Activates thiol group during catalysis" evidence="7">
    <location>
        <position position="175"/>
    </location>
</feature>
<feature type="active site" description="Nucleophile" evidence="4">
    <location>
        <position position="148"/>
    </location>
</feature>
<evidence type="ECO:0000256" key="9">
    <source>
        <dbReference type="RuleBase" id="RU361160"/>
    </source>
</evidence>
<feature type="binding site" evidence="6">
    <location>
        <position position="310"/>
    </location>
    <ligand>
        <name>NAD(+)</name>
        <dbReference type="ChEBI" id="CHEBI:57540"/>
    </ligand>
</feature>
<dbReference type="SMART" id="SM00846">
    <property type="entry name" value="Gp_dh_N"/>
    <property type="match status" value="1"/>
</dbReference>
<evidence type="ECO:0000256" key="5">
    <source>
        <dbReference type="PIRSR" id="PIRSR000149-2"/>
    </source>
</evidence>
<dbReference type="InterPro" id="IPR020828">
    <property type="entry name" value="GlycerAld_3-P_DH_NAD(P)-bd"/>
</dbReference>
<dbReference type="Gene3D" id="3.40.50.720">
    <property type="entry name" value="NAD(P)-binding Rossmann-like Domain"/>
    <property type="match status" value="1"/>
</dbReference>
<dbReference type="FunFam" id="3.30.360.10:FF:000002">
    <property type="entry name" value="Glyceraldehyde-3-phosphate dehydrogenase"/>
    <property type="match status" value="1"/>
</dbReference>
<dbReference type="FunFam" id="3.40.50.720:FF:000001">
    <property type="entry name" value="Glyceraldehyde-3-phosphate dehydrogenase"/>
    <property type="match status" value="1"/>
</dbReference>
<dbReference type="GO" id="GO:0006006">
    <property type="term" value="P:glucose metabolic process"/>
    <property type="evidence" value="ECO:0007669"/>
    <property type="project" value="InterPro"/>
</dbReference>
<dbReference type="STRING" id="551995.SAMN05192574_101974"/>
<evidence type="ECO:0000256" key="8">
    <source>
        <dbReference type="RuleBase" id="RU000397"/>
    </source>
</evidence>
<feature type="binding site" evidence="6">
    <location>
        <position position="32"/>
    </location>
    <ligand>
        <name>NAD(+)</name>
        <dbReference type="ChEBI" id="CHEBI:57540"/>
    </ligand>
</feature>
<feature type="binding site" evidence="5">
    <location>
        <begin position="206"/>
        <end position="207"/>
    </location>
    <ligand>
        <name>D-glyceraldehyde 3-phosphate</name>
        <dbReference type="ChEBI" id="CHEBI:59776"/>
    </ligand>
</feature>
<dbReference type="GO" id="GO:0051287">
    <property type="term" value="F:NAD binding"/>
    <property type="evidence" value="ECO:0007669"/>
    <property type="project" value="InterPro"/>
</dbReference>